<accession>A0ABV7CJV0</accession>
<evidence type="ECO:0000256" key="1">
    <source>
        <dbReference type="ARBA" id="ARBA00001971"/>
    </source>
</evidence>
<evidence type="ECO:0000256" key="7">
    <source>
        <dbReference type="RuleBase" id="RU000461"/>
    </source>
</evidence>
<organism evidence="8 9">
    <name type="scientific">Pseudoalteromonas fenneropenaei</name>
    <dbReference type="NCBI Taxonomy" id="1737459"/>
    <lineage>
        <taxon>Bacteria</taxon>
        <taxon>Pseudomonadati</taxon>
        <taxon>Pseudomonadota</taxon>
        <taxon>Gammaproteobacteria</taxon>
        <taxon>Alteromonadales</taxon>
        <taxon>Pseudoalteromonadaceae</taxon>
        <taxon>Pseudoalteromonas</taxon>
    </lineage>
</organism>
<dbReference type="EMBL" id="JBHRSD010000014">
    <property type="protein sequence ID" value="MFC3032806.1"/>
    <property type="molecule type" value="Genomic_DNA"/>
</dbReference>
<comment type="caution">
    <text evidence="8">The sequence shown here is derived from an EMBL/GenBank/DDBJ whole genome shotgun (WGS) entry which is preliminary data.</text>
</comment>
<keyword evidence="9" id="KW-1185">Reference proteome</keyword>
<evidence type="ECO:0000256" key="6">
    <source>
        <dbReference type="ARBA" id="ARBA00023004"/>
    </source>
</evidence>
<dbReference type="Pfam" id="PF00067">
    <property type="entry name" value="p450"/>
    <property type="match status" value="1"/>
</dbReference>
<name>A0ABV7CJV0_9GAMM</name>
<dbReference type="InterPro" id="IPR036396">
    <property type="entry name" value="Cyt_P450_sf"/>
</dbReference>
<comment type="cofactor">
    <cofactor evidence="1">
        <name>heme</name>
        <dbReference type="ChEBI" id="CHEBI:30413"/>
    </cofactor>
</comment>
<dbReference type="PRINTS" id="PR00463">
    <property type="entry name" value="EP450I"/>
</dbReference>
<dbReference type="InterPro" id="IPR017972">
    <property type="entry name" value="Cyt_P450_CS"/>
</dbReference>
<dbReference type="Gene3D" id="1.10.630.10">
    <property type="entry name" value="Cytochrome P450"/>
    <property type="match status" value="1"/>
</dbReference>
<keyword evidence="4 7" id="KW-0479">Metal-binding</keyword>
<keyword evidence="3 7" id="KW-0349">Heme</keyword>
<dbReference type="PRINTS" id="PR00385">
    <property type="entry name" value="P450"/>
</dbReference>
<proteinExistence type="inferred from homology"/>
<protein>
    <submittedName>
        <fullName evidence="8">Cytochrome P450</fullName>
    </submittedName>
</protein>
<evidence type="ECO:0000313" key="9">
    <source>
        <dbReference type="Proteomes" id="UP001595453"/>
    </source>
</evidence>
<evidence type="ECO:0000256" key="2">
    <source>
        <dbReference type="ARBA" id="ARBA00010617"/>
    </source>
</evidence>
<dbReference type="InterPro" id="IPR001128">
    <property type="entry name" value="Cyt_P450"/>
</dbReference>
<evidence type="ECO:0000256" key="3">
    <source>
        <dbReference type="ARBA" id="ARBA00022617"/>
    </source>
</evidence>
<evidence type="ECO:0000313" key="8">
    <source>
        <dbReference type="EMBL" id="MFC3032806.1"/>
    </source>
</evidence>
<reference evidence="9" key="1">
    <citation type="journal article" date="2019" name="Int. J. Syst. Evol. Microbiol.">
        <title>The Global Catalogue of Microorganisms (GCM) 10K type strain sequencing project: providing services to taxonomists for standard genome sequencing and annotation.</title>
        <authorList>
            <consortium name="The Broad Institute Genomics Platform"/>
            <consortium name="The Broad Institute Genome Sequencing Center for Infectious Disease"/>
            <person name="Wu L."/>
            <person name="Ma J."/>
        </authorList>
    </citation>
    <scope>NUCLEOTIDE SEQUENCE [LARGE SCALE GENOMIC DNA]</scope>
    <source>
        <strain evidence="9">KCTC 42730</strain>
    </source>
</reference>
<dbReference type="RefSeq" id="WP_377123665.1">
    <property type="nucleotide sequence ID" value="NZ_JBHRSD010000014.1"/>
</dbReference>
<sequence>MKNTDSAVATPAAHLDLNKLTPTMPTLRMGSDDWQQYMWGEDYHLIINEFAKKYGNIYAVETAKGPLVVLSGYDYVKDALVTQNDVFNIRADFEILQISPQKHFLELEAGPAWSLHRKVFATAMRDYFAPRWPQIEDWMTTEINDIAAVWKAQGEVPFDPNREVSVKLASFLHKVMFDDRFGDMEKQFFDEQSLSWLPNGFINSVRYELMNEEEKTAYYAKYGVPIEKFSGNLNALDAYVTMNVERRKLDYQAGEFRDLCDYLIAASDSIDDASKAEVGIGDREVIIGSLTQVAGAGGGVGAFAMRWALLYLACYPEYQRKVQEELDRVVGKGNVALQQHKTDLPYTQAFISEVLRHCSITAMPAANYAASQDTLIDGYFIAAGTPIAVNNYSVTRDSTLWDEPDRFDPARFLEANGELSKKQQGKAFPFGIGQRRCLGENFGKYIIHTLFAQLAHQFEFRLPDGVEPNLKAISGVFLVPEKVEIIAKAR</sequence>
<evidence type="ECO:0000256" key="5">
    <source>
        <dbReference type="ARBA" id="ARBA00023002"/>
    </source>
</evidence>
<dbReference type="PROSITE" id="PS00086">
    <property type="entry name" value="CYTOCHROME_P450"/>
    <property type="match status" value="1"/>
</dbReference>
<dbReference type="PANTHER" id="PTHR24289">
    <property type="entry name" value="STEROID 17-ALPHA-HYDROXYLASE/17,20 LYASE"/>
    <property type="match status" value="1"/>
</dbReference>
<comment type="similarity">
    <text evidence="2 7">Belongs to the cytochrome P450 family.</text>
</comment>
<dbReference type="PANTHER" id="PTHR24289:SF21">
    <property type="entry name" value="CYTOCHROME P450 1A"/>
    <property type="match status" value="1"/>
</dbReference>
<dbReference type="InterPro" id="IPR002401">
    <property type="entry name" value="Cyt_P450_E_grp-I"/>
</dbReference>
<keyword evidence="6 7" id="KW-0408">Iron</keyword>
<gene>
    <name evidence="8" type="ORF">ACFOEE_09775</name>
</gene>
<dbReference type="SUPFAM" id="SSF48264">
    <property type="entry name" value="Cytochrome P450"/>
    <property type="match status" value="1"/>
</dbReference>
<dbReference type="Proteomes" id="UP001595453">
    <property type="component" value="Unassembled WGS sequence"/>
</dbReference>
<keyword evidence="5 7" id="KW-0560">Oxidoreductase</keyword>
<evidence type="ECO:0000256" key="4">
    <source>
        <dbReference type="ARBA" id="ARBA00022723"/>
    </source>
</evidence>
<keyword evidence="7" id="KW-0503">Monooxygenase</keyword>